<dbReference type="Proteomes" id="UP000571817">
    <property type="component" value="Unassembled WGS sequence"/>
</dbReference>
<comment type="caution">
    <text evidence="3">The sequence shown here is derived from an EMBL/GenBank/DDBJ whole genome shotgun (WGS) entry which is preliminary data.</text>
</comment>
<evidence type="ECO:0000313" key="3">
    <source>
        <dbReference type="EMBL" id="NYJ76017.1"/>
    </source>
</evidence>
<feature type="compositionally biased region" description="Polar residues" evidence="1">
    <location>
        <begin position="359"/>
        <end position="368"/>
    </location>
</feature>
<dbReference type="InterPro" id="IPR015943">
    <property type="entry name" value="WD40/YVTN_repeat-like_dom_sf"/>
</dbReference>
<keyword evidence="4" id="KW-1185">Reference proteome</keyword>
<gene>
    <name evidence="3" type="ORF">HNR15_002980</name>
</gene>
<dbReference type="InterPro" id="IPR011044">
    <property type="entry name" value="Quino_amine_DH_bsu"/>
</dbReference>
<feature type="region of interest" description="Disordered" evidence="1">
    <location>
        <begin position="346"/>
        <end position="368"/>
    </location>
</feature>
<dbReference type="SUPFAM" id="SSF50969">
    <property type="entry name" value="YVTN repeat-like/Quinoprotein amine dehydrogenase"/>
    <property type="match status" value="1"/>
</dbReference>
<dbReference type="AlphaFoldDB" id="A0A853DH47"/>
<name>A0A853DH47_9MICO</name>
<feature type="chain" id="PRO_5032563297" evidence="2">
    <location>
        <begin position="33"/>
        <end position="368"/>
    </location>
</feature>
<evidence type="ECO:0000256" key="1">
    <source>
        <dbReference type="SAM" id="MobiDB-lite"/>
    </source>
</evidence>
<sequence>MTTTRISRRTGVALGVAAALVALPAAQQSASAVGLGHAPAASSGATLPATGNAIGWTAAVQHQTGRDDDHARLVMVSPAGGTVQVGDVSDDARIEDVTLGGRYVITAREVFGSTSQGDQTRVTAWDTHTRKPYYFRLSGTGYALAFAGNGILVAPASGKGVTVRTFAGTVRTRYADIPVATGGPRGIAVSPDGRTLLQSGKQLYLRDAATGKVIRTVNPPSPAVNGSCDPTRSWTPGSFVLECRGSGAGDDRTYRVGSDGAVTALAGPGQAAGGIWPTSAGVVTNVGGEVDSGPFVLHTAKGNRTLPLGSYAEPTGSRGSTLTVVSDIANGGTVFTYDVTTGTRRTLAGTSATGGGRYTSGQTIDGNQ</sequence>
<dbReference type="EMBL" id="JACCFW010000001">
    <property type="protein sequence ID" value="NYJ76017.1"/>
    <property type="molecule type" value="Genomic_DNA"/>
</dbReference>
<reference evidence="3 4" key="1">
    <citation type="submission" date="2020-07" db="EMBL/GenBank/DDBJ databases">
        <title>Sequencing the genomes of 1000 actinobacteria strains.</title>
        <authorList>
            <person name="Klenk H.-P."/>
        </authorList>
    </citation>
    <scope>NUCLEOTIDE SEQUENCE [LARGE SCALE GENOMIC DNA]</scope>
    <source>
        <strain evidence="3 4">DSM 29531</strain>
    </source>
</reference>
<evidence type="ECO:0000256" key="2">
    <source>
        <dbReference type="SAM" id="SignalP"/>
    </source>
</evidence>
<dbReference type="RefSeq" id="WP_179483120.1">
    <property type="nucleotide sequence ID" value="NZ_JACCFW010000001.1"/>
</dbReference>
<dbReference type="Gene3D" id="2.130.10.10">
    <property type="entry name" value="YVTN repeat-like/Quinoprotein amine dehydrogenase"/>
    <property type="match status" value="1"/>
</dbReference>
<evidence type="ECO:0000313" key="4">
    <source>
        <dbReference type="Proteomes" id="UP000571817"/>
    </source>
</evidence>
<organism evidence="3 4">
    <name type="scientific">Allobranchiibius huperziae</name>
    <dbReference type="NCBI Taxonomy" id="1874116"/>
    <lineage>
        <taxon>Bacteria</taxon>
        <taxon>Bacillati</taxon>
        <taxon>Actinomycetota</taxon>
        <taxon>Actinomycetes</taxon>
        <taxon>Micrococcales</taxon>
        <taxon>Dermacoccaceae</taxon>
        <taxon>Allobranchiibius</taxon>
    </lineage>
</organism>
<protein>
    <submittedName>
        <fullName evidence="3">Uncharacterized protein</fullName>
    </submittedName>
</protein>
<keyword evidence="2" id="KW-0732">Signal</keyword>
<accession>A0A853DH47</accession>
<proteinExistence type="predicted"/>
<feature type="signal peptide" evidence="2">
    <location>
        <begin position="1"/>
        <end position="32"/>
    </location>
</feature>